<dbReference type="EMBL" id="FQ311872">
    <property type="protein sequence ID" value="CBS90552.1"/>
    <property type="molecule type" value="Genomic_DNA"/>
</dbReference>
<accession>G7ZGV6</accession>
<sequence>MESRRAERLKHRETGVRGVFHCFIRRQGGAKAVPD</sequence>
<geneLocation type="plasmid" evidence="1 2">
    <name>AZO_p4</name>
</geneLocation>
<dbReference type="Proteomes" id="UP000005667">
    <property type="component" value="Plasmid AZO_p4"/>
</dbReference>
<gene>
    <name evidence="1" type="ordered locus">AZOLI_p40153</name>
</gene>
<dbReference type="AlphaFoldDB" id="G7ZGV6"/>
<keyword evidence="1" id="KW-0614">Plasmid</keyword>
<evidence type="ECO:0000313" key="2">
    <source>
        <dbReference type="Proteomes" id="UP000005667"/>
    </source>
</evidence>
<dbReference type="KEGG" id="ali:AZOLI_p40153"/>
<keyword evidence="2" id="KW-1185">Reference proteome</keyword>
<organism evidence="1 2">
    <name type="scientific">Azospirillum lipoferum (strain 4B)</name>
    <dbReference type="NCBI Taxonomy" id="862719"/>
    <lineage>
        <taxon>Bacteria</taxon>
        <taxon>Pseudomonadati</taxon>
        <taxon>Pseudomonadota</taxon>
        <taxon>Alphaproteobacteria</taxon>
        <taxon>Rhodospirillales</taxon>
        <taxon>Azospirillaceae</taxon>
        <taxon>Azospirillum</taxon>
    </lineage>
</organism>
<protein>
    <submittedName>
        <fullName evidence="1">Uncharacterized protein</fullName>
    </submittedName>
</protein>
<proteinExistence type="predicted"/>
<evidence type="ECO:0000313" key="1">
    <source>
        <dbReference type="EMBL" id="CBS90552.1"/>
    </source>
</evidence>
<dbReference type="HOGENOM" id="CLU_3362951_0_0_5"/>
<reference evidence="2" key="1">
    <citation type="journal article" date="2011" name="PLoS Genet.">
        <title>Azospirillum genomes reveal transition of bacteria from aquatic to terrestrial environments.</title>
        <authorList>
            <person name="Wisniewski-Dye F."/>
            <person name="Borziak K."/>
            <person name="Khalsa-Moyers G."/>
            <person name="Alexandre G."/>
            <person name="Sukharnikov L.O."/>
            <person name="Wuichet K."/>
            <person name="Hurst G.B."/>
            <person name="McDonald W.H."/>
            <person name="Robertson J.S."/>
            <person name="Barbe V."/>
            <person name="Calteau A."/>
            <person name="Rouy Z."/>
            <person name="Mangenot S."/>
            <person name="Prigent-Combaret C."/>
            <person name="Normand P."/>
            <person name="Boyer M."/>
            <person name="Siguier P."/>
            <person name="Dessaux Y."/>
            <person name="Elmerich C."/>
            <person name="Condemine G."/>
            <person name="Krishnen G."/>
            <person name="Kennedy I."/>
            <person name="Paterson A.H."/>
            <person name="Gonzalez V."/>
            <person name="Mavingui P."/>
            <person name="Zhulin I.B."/>
        </authorList>
    </citation>
    <scope>NUCLEOTIDE SEQUENCE [LARGE SCALE GENOMIC DNA]</scope>
    <source>
        <strain evidence="2">4B</strain>
    </source>
</reference>
<name>G7ZGV6_AZOL4</name>